<evidence type="ECO:0000313" key="2">
    <source>
        <dbReference type="Proteomes" id="UP000011083"/>
    </source>
</evidence>
<accession>L8GW36</accession>
<organism evidence="1 2">
    <name type="scientific">Acanthamoeba castellanii (strain ATCC 30010 / Neff)</name>
    <dbReference type="NCBI Taxonomy" id="1257118"/>
    <lineage>
        <taxon>Eukaryota</taxon>
        <taxon>Amoebozoa</taxon>
        <taxon>Discosea</taxon>
        <taxon>Longamoebia</taxon>
        <taxon>Centramoebida</taxon>
        <taxon>Acanthamoebidae</taxon>
        <taxon>Acanthamoeba</taxon>
    </lineage>
</organism>
<evidence type="ECO:0000313" key="1">
    <source>
        <dbReference type="EMBL" id="ELR17122.1"/>
    </source>
</evidence>
<feature type="non-terminal residue" evidence="1">
    <location>
        <position position="1"/>
    </location>
</feature>
<name>L8GW36_ACACF</name>
<proteinExistence type="predicted"/>
<gene>
    <name evidence="1" type="ORF">ACA1_057780</name>
</gene>
<dbReference type="VEuPathDB" id="AmoebaDB:ACA1_057780"/>
<dbReference type="RefSeq" id="XP_004339135.1">
    <property type="nucleotide sequence ID" value="XM_004339087.1"/>
</dbReference>
<dbReference type="KEGG" id="acan:ACA1_057780"/>
<reference evidence="1 2" key="1">
    <citation type="journal article" date="2013" name="Genome Biol.">
        <title>Genome of Acanthamoeba castellanii highlights extensive lateral gene transfer and early evolution of tyrosine kinase signaling.</title>
        <authorList>
            <person name="Clarke M."/>
            <person name="Lohan A.J."/>
            <person name="Liu B."/>
            <person name="Lagkouvardos I."/>
            <person name="Roy S."/>
            <person name="Zafar N."/>
            <person name="Bertelli C."/>
            <person name="Schilde C."/>
            <person name="Kianianmomeni A."/>
            <person name="Burglin T.R."/>
            <person name="Frech C."/>
            <person name="Turcotte B."/>
            <person name="Kopec K.O."/>
            <person name="Synnott J.M."/>
            <person name="Choo C."/>
            <person name="Paponov I."/>
            <person name="Finkler A."/>
            <person name="Soon Heng Tan C."/>
            <person name="Hutchins A.P."/>
            <person name="Weinmeier T."/>
            <person name="Rattei T."/>
            <person name="Chu J.S."/>
            <person name="Gimenez G."/>
            <person name="Irimia M."/>
            <person name="Rigden D.J."/>
            <person name="Fitzpatrick D.A."/>
            <person name="Lorenzo-Morales J."/>
            <person name="Bateman A."/>
            <person name="Chiu C.H."/>
            <person name="Tang P."/>
            <person name="Hegemann P."/>
            <person name="Fromm H."/>
            <person name="Raoult D."/>
            <person name="Greub G."/>
            <person name="Miranda-Saavedra D."/>
            <person name="Chen N."/>
            <person name="Nash P."/>
            <person name="Ginger M.L."/>
            <person name="Horn M."/>
            <person name="Schaap P."/>
            <person name="Caler L."/>
            <person name="Loftus B."/>
        </authorList>
    </citation>
    <scope>NUCLEOTIDE SEQUENCE [LARGE SCALE GENOMIC DNA]</scope>
    <source>
        <strain evidence="1 2">Neff</strain>
    </source>
</reference>
<dbReference type="GeneID" id="14918467"/>
<protein>
    <submittedName>
        <fullName evidence="1">Uncharacterized protein</fullName>
    </submittedName>
</protein>
<dbReference type="AlphaFoldDB" id="L8GW36"/>
<sequence length="58" mass="6439">MRTRRACTRWRGAIRDRTRWALSCGRVRSGRSPRQSPVVPNSSAGPVAALPLPLLLQV</sequence>
<dbReference type="Proteomes" id="UP000011083">
    <property type="component" value="Unassembled WGS sequence"/>
</dbReference>
<keyword evidence="2" id="KW-1185">Reference proteome</keyword>
<dbReference type="EMBL" id="KB007974">
    <property type="protein sequence ID" value="ELR17122.1"/>
    <property type="molecule type" value="Genomic_DNA"/>
</dbReference>